<reference evidence="2" key="1">
    <citation type="submission" date="2018-04" db="EMBL/GenBank/DDBJ databases">
        <title>WGS assembly of Panicum hallii.</title>
        <authorList>
            <person name="Lovell J."/>
            <person name="Jenkins J."/>
            <person name="Lowry D."/>
            <person name="Mamidi S."/>
            <person name="Sreedasyam A."/>
            <person name="Weng X."/>
            <person name="Barry K."/>
            <person name="Bonette J."/>
            <person name="Campitelli B."/>
            <person name="Daum C."/>
            <person name="Gordon S."/>
            <person name="Gould B."/>
            <person name="Lipzen A."/>
            <person name="Macqueen A."/>
            <person name="Palacio-Mejia J."/>
            <person name="Plott C."/>
            <person name="Shakirov E."/>
            <person name="Shu S."/>
            <person name="Yoshinaga Y."/>
            <person name="Zane M."/>
            <person name="Rokhsar D."/>
            <person name="Grimwood J."/>
            <person name="Schmutz J."/>
            <person name="Juenger T."/>
        </authorList>
    </citation>
    <scope>NUCLEOTIDE SEQUENCE [LARGE SCALE GENOMIC DNA]</scope>
    <source>
        <strain evidence="2">FIL2</strain>
    </source>
</reference>
<gene>
    <name evidence="2" type="ORF">PAHAL_4G338800</name>
</gene>
<sequence>MNSNKLQAVSSFCGATLPWFSTAYYPSSFTKYLNNSGPEIELNAQTSDGLASTDTEDSSIDD</sequence>
<protein>
    <submittedName>
        <fullName evidence="2">Uncharacterized protein</fullName>
    </submittedName>
</protein>
<dbReference type="Gramene" id="PAN25980">
    <property type="protein sequence ID" value="PAN25980"/>
    <property type="gene ID" value="PAHAL_4G338800"/>
</dbReference>
<name>A0A2S3HMC6_9POAL</name>
<evidence type="ECO:0000256" key="1">
    <source>
        <dbReference type="SAM" id="MobiDB-lite"/>
    </source>
</evidence>
<dbReference type="Proteomes" id="UP000243499">
    <property type="component" value="Chromosome 4"/>
</dbReference>
<dbReference type="AlphaFoldDB" id="A0A2S3HMC6"/>
<dbReference type="EMBL" id="CM008049">
    <property type="protein sequence ID" value="PAN25980.1"/>
    <property type="molecule type" value="Genomic_DNA"/>
</dbReference>
<accession>A0A2S3HMC6</accession>
<evidence type="ECO:0000313" key="2">
    <source>
        <dbReference type="EMBL" id="PAN25980.1"/>
    </source>
</evidence>
<feature type="compositionally biased region" description="Polar residues" evidence="1">
    <location>
        <begin position="43"/>
        <end position="53"/>
    </location>
</feature>
<feature type="region of interest" description="Disordered" evidence="1">
    <location>
        <begin position="43"/>
        <end position="62"/>
    </location>
</feature>
<proteinExistence type="predicted"/>
<organism evidence="2">
    <name type="scientific">Panicum hallii</name>
    <dbReference type="NCBI Taxonomy" id="206008"/>
    <lineage>
        <taxon>Eukaryota</taxon>
        <taxon>Viridiplantae</taxon>
        <taxon>Streptophyta</taxon>
        <taxon>Embryophyta</taxon>
        <taxon>Tracheophyta</taxon>
        <taxon>Spermatophyta</taxon>
        <taxon>Magnoliopsida</taxon>
        <taxon>Liliopsida</taxon>
        <taxon>Poales</taxon>
        <taxon>Poaceae</taxon>
        <taxon>PACMAD clade</taxon>
        <taxon>Panicoideae</taxon>
        <taxon>Panicodae</taxon>
        <taxon>Paniceae</taxon>
        <taxon>Panicinae</taxon>
        <taxon>Panicum</taxon>
        <taxon>Panicum sect. Panicum</taxon>
    </lineage>
</organism>